<reference evidence="2" key="1">
    <citation type="journal article" date="2022" name="Mol. Ecol. Resour.">
        <title>The genomes of chicory, endive, great burdock and yacon provide insights into Asteraceae palaeo-polyploidization history and plant inulin production.</title>
        <authorList>
            <person name="Fan W."/>
            <person name="Wang S."/>
            <person name="Wang H."/>
            <person name="Wang A."/>
            <person name="Jiang F."/>
            <person name="Liu H."/>
            <person name="Zhao H."/>
            <person name="Xu D."/>
            <person name="Zhang Y."/>
        </authorList>
    </citation>
    <scope>NUCLEOTIDE SEQUENCE [LARGE SCALE GENOMIC DNA]</scope>
    <source>
        <strain evidence="2">cv. Punajuju</strain>
    </source>
</reference>
<evidence type="ECO:0000313" key="2">
    <source>
        <dbReference type="Proteomes" id="UP001055811"/>
    </source>
</evidence>
<evidence type="ECO:0000313" key="1">
    <source>
        <dbReference type="EMBL" id="KAI3700760.1"/>
    </source>
</evidence>
<proteinExistence type="predicted"/>
<protein>
    <submittedName>
        <fullName evidence="1">Uncharacterized protein</fullName>
    </submittedName>
</protein>
<keyword evidence="2" id="KW-1185">Reference proteome</keyword>
<comment type="caution">
    <text evidence="1">The sequence shown here is derived from an EMBL/GenBank/DDBJ whole genome shotgun (WGS) entry which is preliminary data.</text>
</comment>
<dbReference type="EMBL" id="CM042016">
    <property type="protein sequence ID" value="KAI3700760.1"/>
    <property type="molecule type" value="Genomic_DNA"/>
</dbReference>
<name>A0ACB8ZSW2_CICIN</name>
<organism evidence="1 2">
    <name type="scientific">Cichorium intybus</name>
    <name type="common">Chicory</name>
    <dbReference type="NCBI Taxonomy" id="13427"/>
    <lineage>
        <taxon>Eukaryota</taxon>
        <taxon>Viridiplantae</taxon>
        <taxon>Streptophyta</taxon>
        <taxon>Embryophyta</taxon>
        <taxon>Tracheophyta</taxon>
        <taxon>Spermatophyta</taxon>
        <taxon>Magnoliopsida</taxon>
        <taxon>eudicotyledons</taxon>
        <taxon>Gunneridae</taxon>
        <taxon>Pentapetalae</taxon>
        <taxon>asterids</taxon>
        <taxon>campanulids</taxon>
        <taxon>Asterales</taxon>
        <taxon>Asteraceae</taxon>
        <taxon>Cichorioideae</taxon>
        <taxon>Cichorieae</taxon>
        <taxon>Cichoriinae</taxon>
        <taxon>Cichorium</taxon>
    </lineage>
</organism>
<gene>
    <name evidence="1" type="ORF">L2E82_45398</name>
</gene>
<dbReference type="Proteomes" id="UP001055811">
    <property type="component" value="Linkage Group LG08"/>
</dbReference>
<reference evidence="1 2" key="2">
    <citation type="journal article" date="2022" name="Mol. Ecol. Resour.">
        <title>The genomes of chicory, endive, great burdock and yacon provide insights into Asteraceae paleo-polyploidization history and plant inulin production.</title>
        <authorList>
            <person name="Fan W."/>
            <person name="Wang S."/>
            <person name="Wang H."/>
            <person name="Wang A."/>
            <person name="Jiang F."/>
            <person name="Liu H."/>
            <person name="Zhao H."/>
            <person name="Xu D."/>
            <person name="Zhang Y."/>
        </authorList>
    </citation>
    <scope>NUCLEOTIDE SEQUENCE [LARGE SCALE GENOMIC DNA]</scope>
    <source>
        <strain evidence="2">cv. Punajuju</strain>
        <tissue evidence="1">Leaves</tissue>
    </source>
</reference>
<accession>A0ACB8ZSW2</accession>
<sequence>MIKNTNHTHHGYEEEHRPNSSQYSGVDGSSNKHIESGVSSEKSGDESDGVANKISKESMNLDFSKRTVKNMSLASESGIKSNGSSGRRHERDDGNNINFEEPKPIRGNNSRSNS</sequence>